<dbReference type="PROSITE" id="PS51918">
    <property type="entry name" value="RADICAL_SAM"/>
    <property type="match status" value="1"/>
</dbReference>
<keyword evidence="8" id="KW-0411">Iron-sulfur</keyword>
<dbReference type="CDD" id="cd02068">
    <property type="entry name" value="radical_SAM_B12_BD"/>
    <property type="match status" value="1"/>
</dbReference>
<dbReference type="SUPFAM" id="SSF102114">
    <property type="entry name" value="Radical SAM enzymes"/>
    <property type="match status" value="1"/>
</dbReference>
<gene>
    <name evidence="11" type="ORF">GNCGGNMO_00016</name>
</gene>
<dbReference type="InterPro" id="IPR006638">
    <property type="entry name" value="Elp3/MiaA/NifB-like_rSAM"/>
</dbReference>
<dbReference type="SFLD" id="SFLDG01123">
    <property type="entry name" value="methyltransferase_(Class_B)"/>
    <property type="match status" value="1"/>
</dbReference>
<dbReference type="InterPro" id="IPR023404">
    <property type="entry name" value="rSAM_horseshoe"/>
</dbReference>
<evidence type="ECO:0000256" key="3">
    <source>
        <dbReference type="ARBA" id="ARBA00022603"/>
    </source>
</evidence>
<evidence type="ECO:0000256" key="8">
    <source>
        <dbReference type="ARBA" id="ARBA00023014"/>
    </source>
</evidence>
<evidence type="ECO:0000256" key="7">
    <source>
        <dbReference type="ARBA" id="ARBA00023004"/>
    </source>
</evidence>
<reference evidence="11" key="1">
    <citation type="submission" date="2020-07" db="EMBL/GenBank/DDBJ databases">
        <title>Unique genomic features of the anaerobic methanotrophic archaea.</title>
        <authorList>
            <person name="Chadwick G.L."/>
            <person name="Skennerton C.T."/>
            <person name="Laso-Perez R."/>
            <person name="Leu A.O."/>
            <person name="Speth D.R."/>
            <person name="Yu H."/>
            <person name="Morgan-Lang C."/>
            <person name="Hatzenpichler R."/>
            <person name="Goudeau D."/>
            <person name="Malmstrom R."/>
            <person name="Brazelton W.J."/>
            <person name="Woyke T."/>
            <person name="Hallam S.J."/>
            <person name="Tyson G.W."/>
            <person name="Wegener G."/>
            <person name="Boetius A."/>
            <person name="Orphan V."/>
        </authorList>
    </citation>
    <scope>NUCLEOTIDE SEQUENCE</scope>
</reference>
<keyword evidence="3" id="KW-0489">Methyltransferase</keyword>
<proteinExistence type="inferred from homology"/>
<keyword evidence="5" id="KW-0949">S-adenosyl-L-methionine</keyword>
<dbReference type="AlphaFoldDB" id="A0A7H1KNZ0"/>
<keyword evidence="4" id="KW-0808">Transferase</keyword>
<dbReference type="Gene3D" id="3.80.30.20">
    <property type="entry name" value="tm_1862 like domain"/>
    <property type="match status" value="1"/>
</dbReference>
<dbReference type="Pfam" id="PF02310">
    <property type="entry name" value="B12-binding"/>
    <property type="match status" value="1"/>
</dbReference>
<dbReference type="InterPro" id="IPR034466">
    <property type="entry name" value="Methyltransferase_Class_B"/>
</dbReference>
<dbReference type="PANTHER" id="PTHR43409:SF7">
    <property type="entry name" value="BLL1977 PROTEIN"/>
    <property type="match status" value="1"/>
</dbReference>
<evidence type="ECO:0000256" key="4">
    <source>
        <dbReference type="ARBA" id="ARBA00022679"/>
    </source>
</evidence>
<dbReference type="EMBL" id="MT776528">
    <property type="protein sequence ID" value="QNT35654.1"/>
    <property type="molecule type" value="Genomic_DNA"/>
</dbReference>
<dbReference type="Gene3D" id="3.40.50.280">
    <property type="entry name" value="Cobalamin-binding domain"/>
    <property type="match status" value="1"/>
</dbReference>
<evidence type="ECO:0000259" key="10">
    <source>
        <dbReference type="PROSITE" id="PS51918"/>
    </source>
</evidence>
<feature type="domain" description="Radical SAM core" evidence="10">
    <location>
        <begin position="196"/>
        <end position="437"/>
    </location>
</feature>
<evidence type="ECO:0000256" key="2">
    <source>
        <dbReference type="ARBA" id="ARBA00010854"/>
    </source>
</evidence>
<dbReference type="GO" id="GO:0046872">
    <property type="term" value="F:metal ion binding"/>
    <property type="evidence" value="ECO:0007669"/>
    <property type="project" value="UniProtKB-KW"/>
</dbReference>
<dbReference type="GO" id="GO:0003824">
    <property type="term" value="F:catalytic activity"/>
    <property type="evidence" value="ECO:0007669"/>
    <property type="project" value="InterPro"/>
</dbReference>
<protein>
    <submittedName>
        <fullName evidence="11">Uncharacterized protein</fullName>
    </submittedName>
</protein>
<organism evidence="11">
    <name type="scientific">uncultured Methanosarcinales archaeon</name>
    <dbReference type="NCBI Taxonomy" id="183757"/>
    <lineage>
        <taxon>Archaea</taxon>
        <taxon>Methanobacteriati</taxon>
        <taxon>Methanobacteriota</taxon>
        <taxon>Stenosarchaea group</taxon>
        <taxon>Methanomicrobia</taxon>
        <taxon>Methanosarcinales</taxon>
        <taxon>environmental samples</taxon>
    </lineage>
</organism>
<dbReference type="InterPro" id="IPR036724">
    <property type="entry name" value="Cobalamin-bd_sf"/>
</dbReference>
<name>A0A7H1KNZ0_9EURY</name>
<comment type="cofactor">
    <cofactor evidence="1">
        <name>[4Fe-4S] cluster</name>
        <dbReference type="ChEBI" id="CHEBI:49883"/>
    </cofactor>
</comment>
<sequence>MPPDIVLFNPMPVKHSVAVVNKMTTSLQVPLVNIPLSLLALARMVTDDFTVAIINAPVDANYTDMVLDACSDAFCFGVSSMTCYQIRDGLNVSAAVKEQYPDLPVIWGGYHPTTQPEQTLANPNIDIVVRGQGEITFKEVVERLHSGVALDGLRGVSYKAGERIITNPDREFTDLNEFPRVPYELIDVERHVKGYKFGDRCIDYYISQGCASACYFCSEPIFCKRHWTALDPTRVVDELEHLKSTYNIDTFMIRDSDFFLNLRRVRELSNLLIERDLGVRLTSVNGRMEQLSKMSDDLWSLARQAGVVEVFIGTESGYQAALDAINKGAKVEQIEICTRQCVKHDIDVRSSFMVGIPGVDTMEEVKRTFKAIHRMISIYGEQDRLEHIDILLSFFTPYPRTRLYDTAIRHGLVRLTTLEEWGDFDQFDFKAPWMPQELYDLVLELRAGMPWNSGCGFNDWCQTYSRIMGKLEGVG</sequence>
<dbReference type="InterPro" id="IPR007197">
    <property type="entry name" value="rSAM"/>
</dbReference>
<accession>A0A7H1KNZ0</accession>
<evidence type="ECO:0000313" key="11">
    <source>
        <dbReference type="EMBL" id="QNT35654.1"/>
    </source>
</evidence>
<dbReference type="SFLD" id="SFLDS00029">
    <property type="entry name" value="Radical_SAM"/>
    <property type="match status" value="1"/>
</dbReference>
<evidence type="ECO:0000259" key="9">
    <source>
        <dbReference type="PROSITE" id="PS51332"/>
    </source>
</evidence>
<dbReference type="Pfam" id="PF04055">
    <property type="entry name" value="Radical_SAM"/>
    <property type="match status" value="1"/>
</dbReference>
<dbReference type="PANTHER" id="PTHR43409">
    <property type="entry name" value="ANAEROBIC MAGNESIUM-PROTOPORPHYRIN IX MONOMETHYL ESTER CYCLASE-RELATED"/>
    <property type="match status" value="1"/>
</dbReference>
<dbReference type="SUPFAM" id="SSF52242">
    <property type="entry name" value="Cobalamin (vitamin B12)-binding domain"/>
    <property type="match status" value="1"/>
</dbReference>
<keyword evidence="6" id="KW-0479">Metal-binding</keyword>
<comment type="similarity">
    <text evidence="2">Belongs to the methylamine corrinoid protein family.</text>
</comment>
<evidence type="ECO:0000256" key="6">
    <source>
        <dbReference type="ARBA" id="ARBA00022723"/>
    </source>
</evidence>
<dbReference type="SFLD" id="SFLDG01082">
    <property type="entry name" value="B12-binding_domain_containing"/>
    <property type="match status" value="1"/>
</dbReference>
<dbReference type="InterPro" id="IPR006158">
    <property type="entry name" value="Cobalamin-bd"/>
</dbReference>
<evidence type="ECO:0000256" key="5">
    <source>
        <dbReference type="ARBA" id="ARBA00022691"/>
    </source>
</evidence>
<dbReference type="PROSITE" id="PS51332">
    <property type="entry name" value="B12_BINDING"/>
    <property type="match status" value="1"/>
</dbReference>
<dbReference type="GO" id="GO:0051539">
    <property type="term" value="F:4 iron, 4 sulfur cluster binding"/>
    <property type="evidence" value="ECO:0007669"/>
    <property type="project" value="UniProtKB-KW"/>
</dbReference>
<dbReference type="CDD" id="cd01335">
    <property type="entry name" value="Radical_SAM"/>
    <property type="match status" value="1"/>
</dbReference>
<dbReference type="InterPro" id="IPR051198">
    <property type="entry name" value="BchE-like"/>
</dbReference>
<keyword evidence="7" id="KW-0408">Iron</keyword>
<feature type="domain" description="B12-binding" evidence="9">
    <location>
        <begin position="12"/>
        <end position="151"/>
    </location>
</feature>
<dbReference type="GO" id="GO:0031419">
    <property type="term" value="F:cobalamin binding"/>
    <property type="evidence" value="ECO:0007669"/>
    <property type="project" value="InterPro"/>
</dbReference>
<dbReference type="SMART" id="SM00729">
    <property type="entry name" value="Elp3"/>
    <property type="match status" value="1"/>
</dbReference>
<dbReference type="InterPro" id="IPR058240">
    <property type="entry name" value="rSAM_sf"/>
</dbReference>
<evidence type="ECO:0000256" key="1">
    <source>
        <dbReference type="ARBA" id="ARBA00001966"/>
    </source>
</evidence>